<dbReference type="Proteomes" id="UP001283361">
    <property type="component" value="Unassembled WGS sequence"/>
</dbReference>
<evidence type="ECO:0000256" key="1">
    <source>
        <dbReference type="SAM" id="MobiDB-lite"/>
    </source>
</evidence>
<protein>
    <recommendedName>
        <fullName evidence="2">PiggyBac transposable element-derived protein domain-containing protein</fullName>
    </recommendedName>
</protein>
<dbReference type="Pfam" id="PF13843">
    <property type="entry name" value="DDE_Tnp_1_7"/>
    <property type="match status" value="1"/>
</dbReference>
<evidence type="ECO:0000259" key="2">
    <source>
        <dbReference type="Pfam" id="PF13843"/>
    </source>
</evidence>
<keyword evidence="4" id="KW-1185">Reference proteome</keyword>
<dbReference type="InterPro" id="IPR052638">
    <property type="entry name" value="PiggyBac_TE-derived"/>
</dbReference>
<dbReference type="PANTHER" id="PTHR47055">
    <property type="entry name" value="DDE_TNP_1_7 DOMAIN-CONTAINING PROTEIN"/>
    <property type="match status" value="1"/>
</dbReference>
<gene>
    <name evidence="3" type="ORF">RRG08_016826</name>
</gene>
<feature type="compositionally biased region" description="Acidic residues" evidence="1">
    <location>
        <begin position="79"/>
        <end position="92"/>
    </location>
</feature>
<dbReference type="EMBL" id="JAWDGP010004391">
    <property type="protein sequence ID" value="KAK3764799.1"/>
    <property type="molecule type" value="Genomic_DNA"/>
</dbReference>
<name>A0AAE0Z8L9_9GAST</name>
<organism evidence="3 4">
    <name type="scientific">Elysia crispata</name>
    <name type="common">lettuce slug</name>
    <dbReference type="NCBI Taxonomy" id="231223"/>
    <lineage>
        <taxon>Eukaryota</taxon>
        <taxon>Metazoa</taxon>
        <taxon>Spiralia</taxon>
        <taxon>Lophotrochozoa</taxon>
        <taxon>Mollusca</taxon>
        <taxon>Gastropoda</taxon>
        <taxon>Heterobranchia</taxon>
        <taxon>Euthyneura</taxon>
        <taxon>Panpulmonata</taxon>
        <taxon>Sacoglossa</taxon>
        <taxon>Placobranchoidea</taxon>
        <taxon>Plakobranchidae</taxon>
        <taxon>Elysia</taxon>
    </lineage>
</organism>
<sequence length="205" mass="23280">MAENKQSTKKIQTAGNVLCQLEDEEDTDFASADIFISPPGDGQNSNEDDVNDHVQEVVSANFLPGRQLRMTTQIKQDSDDPDQTSSSEEDEAGPPTRPRKRISRSRVWRKEDIRPRENEWVENQPELLQEDTTPTKCFERFFDDIVIGHIVTETLCYAKRKGDHSFTIDPIEMRAFLAILFISGYNDACIGNNKMMLSILPSVVL</sequence>
<evidence type="ECO:0000313" key="3">
    <source>
        <dbReference type="EMBL" id="KAK3764799.1"/>
    </source>
</evidence>
<dbReference type="InterPro" id="IPR029526">
    <property type="entry name" value="PGBD"/>
</dbReference>
<accession>A0AAE0Z8L9</accession>
<reference evidence="3" key="1">
    <citation type="journal article" date="2023" name="G3 (Bethesda)">
        <title>A reference genome for the long-term kleptoplast-retaining sea slug Elysia crispata morphotype clarki.</title>
        <authorList>
            <person name="Eastman K.E."/>
            <person name="Pendleton A.L."/>
            <person name="Shaikh M.A."/>
            <person name="Suttiyut T."/>
            <person name="Ogas R."/>
            <person name="Tomko P."/>
            <person name="Gavelis G."/>
            <person name="Widhalm J.R."/>
            <person name="Wisecaver J.H."/>
        </authorList>
    </citation>
    <scope>NUCLEOTIDE SEQUENCE</scope>
    <source>
        <strain evidence="3">ECLA1</strain>
    </source>
</reference>
<proteinExistence type="predicted"/>
<dbReference type="AlphaFoldDB" id="A0AAE0Z8L9"/>
<dbReference type="PANTHER" id="PTHR47055:SF3">
    <property type="entry name" value="PHORBOL-ESTER_DAG-TYPE DOMAIN-CONTAINING PROTEIN"/>
    <property type="match status" value="1"/>
</dbReference>
<evidence type="ECO:0000313" key="4">
    <source>
        <dbReference type="Proteomes" id="UP001283361"/>
    </source>
</evidence>
<dbReference type="GO" id="GO:0043565">
    <property type="term" value="F:sequence-specific DNA binding"/>
    <property type="evidence" value="ECO:0007669"/>
    <property type="project" value="TreeGrafter"/>
</dbReference>
<feature type="domain" description="PiggyBac transposable element-derived protein" evidence="2">
    <location>
        <begin position="133"/>
        <end position="186"/>
    </location>
</feature>
<comment type="caution">
    <text evidence="3">The sequence shown here is derived from an EMBL/GenBank/DDBJ whole genome shotgun (WGS) entry which is preliminary data.</text>
</comment>
<feature type="region of interest" description="Disordered" evidence="1">
    <location>
        <begin position="29"/>
        <end position="104"/>
    </location>
</feature>